<dbReference type="AlphaFoldDB" id="A0A0H3FQM5"/>
<dbReference type="EMBL" id="CP002824">
    <property type="protein sequence ID" value="AEG97007.1"/>
    <property type="molecule type" value="Genomic_DNA"/>
</dbReference>
<dbReference type="PROSITE" id="PS51186">
    <property type="entry name" value="GNAT"/>
    <property type="match status" value="1"/>
</dbReference>
<keyword evidence="2" id="KW-0012">Acyltransferase</keyword>
<evidence type="ECO:0000256" key="1">
    <source>
        <dbReference type="ARBA" id="ARBA00022679"/>
    </source>
</evidence>
<dbReference type="KEGG" id="eae:EAE_10455"/>
<dbReference type="Pfam" id="PF00583">
    <property type="entry name" value="Acetyltransf_1"/>
    <property type="match status" value="1"/>
</dbReference>
<evidence type="ECO:0000313" key="5">
    <source>
        <dbReference type="Proteomes" id="UP000008881"/>
    </source>
</evidence>
<protein>
    <submittedName>
        <fullName evidence="4">GCN5-related N-acetyltransferase</fullName>
    </submittedName>
</protein>
<dbReference type="Proteomes" id="UP000008881">
    <property type="component" value="Chromosome"/>
</dbReference>
<dbReference type="HOGENOM" id="CLU_081349_0_0_6"/>
<name>A0A0H3FQM5_KLEAK</name>
<evidence type="ECO:0000259" key="3">
    <source>
        <dbReference type="PROSITE" id="PS51186"/>
    </source>
</evidence>
<dbReference type="Gene3D" id="3.40.630.30">
    <property type="match status" value="1"/>
</dbReference>
<keyword evidence="1 4" id="KW-0808">Transferase</keyword>
<dbReference type="CDD" id="cd04301">
    <property type="entry name" value="NAT_SF"/>
    <property type="match status" value="1"/>
</dbReference>
<accession>A0A0H3FQM5</accession>
<dbReference type="PATRIC" id="fig|1028307.3.peg.2081"/>
<evidence type="ECO:0000256" key="2">
    <source>
        <dbReference type="ARBA" id="ARBA00023315"/>
    </source>
</evidence>
<dbReference type="GO" id="GO:0016747">
    <property type="term" value="F:acyltransferase activity, transferring groups other than amino-acyl groups"/>
    <property type="evidence" value="ECO:0007669"/>
    <property type="project" value="InterPro"/>
</dbReference>
<dbReference type="PANTHER" id="PTHR43420">
    <property type="entry name" value="ACETYLTRANSFERASE"/>
    <property type="match status" value="1"/>
</dbReference>
<dbReference type="RefSeq" id="WP_015368409.1">
    <property type="nucleotide sequence ID" value="NC_015663.1"/>
</dbReference>
<organism evidence="4 5">
    <name type="scientific">Klebsiella aerogenes (strain ATCC 13048 / DSM 30053 / CCUG 1429 / JCM 1235 / KCTC 2190 / NBRC 13534 / NCIMB 10102 / NCTC 10006 / CDC 819-56)</name>
    <name type="common">Enterobacter aerogenes</name>
    <dbReference type="NCBI Taxonomy" id="1028307"/>
    <lineage>
        <taxon>Bacteria</taxon>
        <taxon>Pseudomonadati</taxon>
        <taxon>Pseudomonadota</taxon>
        <taxon>Gammaproteobacteria</taxon>
        <taxon>Enterobacterales</taxon>
        <taxon>Enterobacteriaceae</taxon>
        <taxon>Klebsiella/Raoultella group</taxon>
        <taxon>Klebsiella</taxon>
    </lineage>
</organism>
<evidence type="ECO:0000313" key="4">
    <source>
        <dbReference type="EMBL" id="AEG97007.1"/>
    </source>
</evidence>
<dbReference type="InterPro" id="IPR016181">
    <property type="entry name" value="Acyl_CoA_acyltransferase"/>
</dbReference>
<feature type="domain" description="N-acetyltransferase" evidence="3">
    <location>
        <begin position="1"/>
        <end position="153"/>
    </location>
</feature>
<dbReference type="eggNOG" id="COG0456">
    <property type="taxonomic scope" value="Bacteria"/>
</dbReference>
<dbReference type="InterPro" id="IPR050680">
    <property type="entry name" value="YpeA/RimI_acetyltransf"/>
</dbReference>
<proteinExistence type="predicted"/>
<dbReference type="OrthoDB" id="157281at2"/>
<sequence length="271" mass="29863">MEFTAVPAVQFSGAQLTTILNDCFADYLVPVSMSVDLFVQRFSAEGLNLLQSKVWLAGDEPAAIGLIARRGRDARLAAFAIHPGFRGKGRGRQLMTSLIADLRAQGVQRMWLEVIRDNHRAVALYQSLGFTVRHGLCGYLSAGQAEPRESSLDEYDLLSLLRHASLELEGQLPWLLDPLTFITLPCRALTLQQQAFAVLATTASKPQLQFLWLTPAARGRGLGREMLLALAQQFPGLSTSVTIPETFTPLFKSAGYAPLALQQYEMCLRLN</sequence>
<keyword evidence="5" id="KW-1185">Reference proteome</keyword>
<reference evidence="4 5" key="1">
    <citation type="journal article" date="2012" name="J. Bacteriol.">
        <title>Complete genome sequence of Enterobacter aerogenes KCTC 2190.</title>
        <authorList>
            <person name="Shin S.H."/>
            <person name="Kim S."/>
            <person name="Kim J.Y."/>
            <person name="Lee S."/>
            <person name="Um Y."/>
            <person name="Oh M.K."/>
            <person name="Kim Y.R."/>
            <person name="Lee J."/>
            <person name="Yang K.S."/>
        </authorList>
    </citation>
    <scope>NUCLEOTIDE SEQUENCE [LARGE SCALE GENOMIC DNA]</scope>
    <source>
        <strain evidence="4 5">KCTC 2190</strain>
    </source>
</reference>
<gene>
    <name evidence="4" type="ordered locus">EAE_10455</name>
</gene>
<dbReference type="SUPFAM" id="SSF55729">
    <property type="entry name" value="Acyl-CoA N-acyltransferases (Nat)"/>
    <property type="match status" value="2"/>
</dbReference>
<dbReference type="GeneID" id="93310268"/>
<dbReference type="InterPro" id="IPR000182">
    <property type="entry name" value="GNAT_dom"/>
</dbReference>